<feature type="transmembrane region" description="Helical" evidence="1">
    <location>
        <begin position="244"/>
        <end position="262"/>
    </location>
</feature>
<keyword evidence="1" id="KW-1133">Transmembrane helix</keyword>
<dbReference type="GO" id="GO:0016747">
    <property type="term" value="F:acyltransferase activity, transferring groups other than amino-acyl groups"/>
    <property type="evidence" value="ECO:0007669"/>
    <property type="project" value="InterPro"/>
</dbReference>
<protein>
    <submittedName>
        <fullName evidence="3">Acyltransferase family protein</fullName>
    </submittedName>
</protein>
<dbReference type="Proteomes" id="UP000361836">
    <property type="component" value="Unassembled WGS sequence"/>
</dbReference>
<organism evidence="3 4">
    <name type="scientific">Collinsella aerofaciens</name>
    <dbReference type="NCBI Taxonomy" id="74426"/>
    <lineage>
        <taxon>Bacteria</taxon>
        <taxon>Bacillati</taxon>
        <taxon>Actinomycetota</taxon>
        <taxon>Coriobacteriia</taxon>
        <taxon>Coriobacteriales</taxon>
        <taxon>Coriobacteriaceae</taxon>
        <taxon>Collinsella</taxon>
    </lineage>
</organism>
<feature type="transmembrane region" description="Helical" evidence="1">
    <location>
        <begin position="7"/>
        <end position="26"/>
    </location>
</feature>
<feature type="transmembrane region" description="Helical" evidence="1">
    <location>
        <begin position="207"/>
        <end position="232"/>
    </location>
</feature>
<dbReference type="RefSeq" id="WP_152077021.1">
    <property type="nucleotide sequence ID" value="NZ_CABWIE010000030.1"/>
</dbReference>
<evidence type="ECO:0000259" key="2">
    <source>
        <dbReference type="Pfam" id="PF01757"/>
    </source>
</evidence>
<dbReference type="Pfam" id="PF01757">
    <property type="entry name" value="Acyl_transf_3"/>
    <property type="match status" value="1"/>
</dbReference>
<keyword evidence="3" id="KW-0012">Acyltransferase</keyword>
<reference evidence="3 4" key="1">
    <citation type="submission" date="2019-10" db="EMBL/GenBank/DDBJ databases">
        <authorList>
            <person name="Wolf R A."/>
        </authorList>
    </citation>
    <scope>NUCLEOTIDE SEQUENCE [LARGE SCALE GENOMIC DNA]</scope>
    <source>
        <strain evidence="3">Collinsella_aerofaciens_MC2</strain>
    </source>
</reference>
<proteinExistence type="predicted"/>
<feature type="transmembrane region" description="Helical" evidence="1">
    <location>
        <begin position="46"/>
        <end position="65"/>
    </location>
</feature>
<feature type="transmembrane region" description="Helical" evidence="1">
    <location>
        <begin position="311"/>
        <end position="331"/>
    </location>
</feature>
<evidence type="ECO:0000313" key="4">
    <source>
        <dbReference type="Proteomes" id="UP000361836"/>
    </source>
</evidence>
<dbReference type="InterPro" id="IPR002656">
    <property type="entry name" value="Acyl_transf_3_dom"/>
</dbReference>
<keyword evidence="4" id="KW-1185">Reference proteome</keyword>
<feature type="domain" description="Acyltransferase 3" evidence="2">
    <location>
        <begin position="6"/>
        <end position="327"/>
    </location>
</feature>
<keyword evidence="1" id="KW-0472">Membrane</keyword>
<feature type="transmembrane region" description="Helical" evidence="1">
    <location>
        <begin position="77"/>
        <end position="98"/>
    </location>
</feature>
<evidence type="ECO:0000313" key="3">
    <source>
        <dbReference type="EMBL" id="VWM00394.1"/>
    </source>
</evidence>
<feature type="transmembrane region" description="Helical" evidence="1">
    <location>
        <begin position="274"/>
        <end position="291"/>
    </location>
</feature>
<sequence>MSKRLYGLDLLKIIAMIFIIGLHFNFRTGALANFPFTDGRFYPTGISEAIFYVSVDCFVLVTGYFDIVKKQVNVKRLVHLVLAVWFYSWVGLLVGLMAGARPSLNQLLMCALPFTTEHFWFIDVYLILSLLTPFINKAIADIDQKGYKGILLVSFIGFSVLPSLMPFASEIFSINGGANIVWFVILYLIGGYLRLYNPFERVSSKKLVLGFTGLSLITFTVKLASQMLVAFLFSGKHIGGGLLYHHNSITVIAAAVLLFVVMQRLNKSDNKGRKISAVAGCTFGVYLGHEHEFFRMSFWQGLVPFLPSSPLFWTFTMIGLILCVFCFFLAIESARKKLFTVFGIDAMGNRIADYFDARAQII</sequence>
<feature type="transmembrane region" description="Helical" evidence="1">
    <location>
        <begin position="171"/>
        <end position="195"/>
    </location>
</feature>
<keyword evidence="1" id="KW-0812">Transmembrane</keyword>
<feature type="transmembrane region" description="Helical" evidence="1">
    <location>
        <begin position="118"/>
        <end position="135"/>
    </location>
</feature>
<accession>A0A5K1J9V5</accession>
<name>A0A5K1J9V5_9ACTN</name>
<dbReference type="AlphaFoldDB" id="A0A5K1J9V5"/>
<evidence type="ECO:0000256" key="1">
    <source>
        <dbReference type="SAM" id="Phobius"/>
    </source>
</evidence>
<keyword evidence="3" id="KW-0808">Transferase</keyword>
<dbReference type="EMBL" id="CABWIE010000030">
    <property type="protein sequence ID" value="VWM00394.1"/>
    <property type="molecule type" value="Genomic_DNA"/>
</dbReference>
<feature type="transmembrane region" description="Helical" evidence="1">
    <location>
        <begin position="147"/>
        <end position="165"/>
    </location>
</feature>
<gene>
    <name evidence="3" type="ORF">KCJAJFAP_00923</name>
</gene>